<dbReference type="EMBL" id="JH126399">
    <property type="protein sequence ID" value="EGX96461.1"/>
    <property type="molecule type" value="Genomic_DNA"/>
</dbReference>
<feature type="region of interest" description="Disordered" evidence="4">
    <location>
        <begin position="1"/>
        <end position="20"/>
    </location>
</feature>
<name>G3J380_CORMM</name>
<dbReference type="HOGENOM" id="CLU_012712_1_1_1"/>
<dbReference type="InParanoid" id="G3J380"/>
<evidence type="ECO:0000313" key="5">
    <source>
        <dbReference type="EMBL" id="EGX96461.1"/>
    </source>
</evidence>
<keyword evidence="5" id="KW-0808">Transferase</keyword>
<keyword evidence="6" id="KW-1185">Reference proteome</keyword>
<dbReference type="AlphaFoldDB" id="G3J380"/>
<dbReference type="RefSeq" id="XP_006666338.1">
    <property type="nucleotide sequence ID" value="XM_006666275.1"/>
</dbReference>
<evidence type="ECO:0000256" key="1">
    <source>
        <dbReference type="ARBA" id="ARBA00037883"/>
    </source>
</evidence>
<evidence type="ECO:0000256" key="3">
    <source>
        <dbReference type="ARBA" id="ARBA00038874"/>
    </source>
</evidence>
<sequence length="556" mass="61840">MPALYPLPPPCAPVPPPSQRRVAQRKKVQTTIPNKTYLDWSAFPKATQASTHYSPPQLATTDLGTTTDPLQRLSHGPWPPHHWLPSPPSDNFCPNYKQQQVSCFLPTSSVLNHRHRPLPRFATLGFEFSLCLGACLLISPRRLPLRIFTPQTTMAPAAVSTGPGHVRFIPLTYDPADSQASALRLIHAIAPHWAAHDEPVEFVRFTDGITNTLLKAVHRRPGLSAEEVDREAILLRAYGNGTDILIDREREAANHELLSKYNLAPALLARFANGMLYRFIPGAVAQPKDLPDPVLSRAIARRLAQWHATVPCLPDARNATTSIDLTGTSSKAKIANAAPGKPVPNLWSTIQKWILALPVDTEAERERQGKLQTELERLVKQLSQRPGFGQNGLVFAHCDLLCANVIMHNDADKPFSVSFIDYEYGTPSPAAFDIANHFAEWAGYDCDYAVIPTRSQRLAFVREYIETYAELSGDDLDIERETTKMMQDVDDFRGVPGFYWGIWSSIQATISKIDFDYASYAELRLGEYWACKAEQDGSRAAAGEEVPLREASWGSE</sequence>
<dbReference type="GO" id="GO:0005737">
    <property type="term" value="C:cytoplasm"/>
    <property type="evidence" value="ECO:0007669"/>
    <property type="project" value="TreeGrafter"/>
</dbReference>
<comment type="pathway">
    <text evidence="1">Phospholipid metabolism; phosphatidylethanolamine biosynthesis; phosphatidylethanolamine from ethanolamine: step 1/3.</text>
</comment>
<protein>
    <recommendedName>
        <fullName evidence="3">ethanolamine kinase</fullName>
        <ecNumber evidence="3">2.7.1.82</ecNumber>
    </recommendedName>
</protein>
<proteinExistence type="inferred from homology"/>
<dbReference type="KEGG" id="cmt:CCM_01118"/>
<dbReference type="InterPro" id="IPR011009">
    <property type="entry name" value="Kinase-like_dom_sf"/>
</dbReference>
<reference evidence="5 6" key="1">
    <citation type="journal article" date="2011" name="Genome Biol.">
        <title>Genome sequence of the insect pathogenic fungus Cordyceps militaris, a valued traditional Chinese medicine.</title>
        <authorList>
            <person name="Zheng P."/>
            <person name="Xia Y."/>
            <person name="Xiao G."/>
            <person name="Xiong C."/>
            <person name="Hu X."/>
            <person name="Zhang S."/>
            <person name="Zheng H."/>
            <person name="Huang Y."/>
            <person name="Zhou Y."/>
            <person name="Wang S."/>
            <person name="Zhao G.P."/>
            <person name="Liu X."/>
            <person name="St Leger R.J."/>
            <person name="Wang C."/>
        </authorList>
    </citation>
    <scope>NUCLEOTIDE SEQUENCE [LARGE SCALE GENOMIC DNA]</scope>
    <source>
        <strain evidence="5 6">CM01</strain>
    </source>
</reference>
<dbReference type="PANTHER" id="PTHR22603:SF66">
    <property type="entry name" value="ETHANOLAMINE KINASE"/>
    <property type="match status" value="1"/>
</dbReference>
<dbReference type="GO" id="GO:0006646">
    <property type="term" value="P:phosphatidylethanolamine biosynthetic process"/>
    <property type="evidence" value="ECO:0007669"/>
    <property type="project" value="TreeGrafter"/>
</dbReference>
<keyword evidence="5" id="KW-0418">Kinase</keyword>
<dbReference type="Gene3D" id="3.90.1200.10">
    <property type="match status" value="1"/>
</dbReference>
<dbReference type="SUPFAM" id="SSF56112">
    <property type="entry name" value="Protein kinase-like (PK-like)"/>
    <property type="match status" value="1"/>
</dbReference>
<dbReference type="GeneID" id="18163150"/>
<evidence type="ECO:0000256" key="2">
    <source>
        <dbReference type="ARBA" id="ARBA00038211"/>
    </source>
</evidence>
<dbReference type="STRING" id="983644.G3J380"/>
<feature type="compositionally biased region" description="Pro residues" evidence="4">
    <location>
        <begin position="1"/>
        <end position="18"/>
    </location>
</feature>
<dbReference type="CDD" id="cd05157">
    <property type="entry name" value="ETNK_euk"/>
    <property type="match status" value="1"/>
</dbReference>
<gene>
    <name evidence="5" type="ORF">CCM_01118</name>
</gene>
<dbReference type="eggNOG" id="KOG4720">
    <property type="taxonomic scope" value="Eukaryota"/>
</dbReference>
<dbReference type="OrthoDB" id="10267235at2759"/>
<dbReference type="PANTHER" id="PTHR22603">
    <property type="entry name" value="CHOLINE/ETHANOALAMINE KINASE"/>
    <property type="match status" value="1"/>
</dbReference>
<evidence type="ECO:0000256" key="4">
    <source>
        <dbReference type="SAM" id="MobiDB-lite"/>
    </source>
</evidence>
<dbReference type="EC" id="2.7.1.82" evidence="3"/>
<evidence type="ECO:0000313" key="6">
    <source>
        <dbReference type="Proteomes" id="UP000001610"/>
    </source>
</evidence>
<dbReference type="Pfam" id="PF01633">
    <property type="entry name" value="Choline_kinase"/>
    <property type="match status" value="1"/>
</dbReference>
<dbReference type="VEuPathDB" id="FungiDB:CCM_01118"/>
<dbReference type="GO" id="GO:0004305">
    <property type="term" value="F:ethanolamine kinase activity"/>
    <property type="evidence" value="ECO:0007669"/>
    <property type="project" value="UniProtKB-EC"/>
</dbReference>
<dbReference type="Proteomes" id="UP000001610">
    <property type="component" value="Unassembled WGS sequence"/>
</dbReference>
<comment type="similarity">
    <text evidence="2">Belongs to the choline/ethanolamine kinase family.</text>
</comment>
<dbReference type="OMA" id="EPHATHA"/>
<organism evidence="5 6">
    <name type="scientific">Cordyceps militaris (strain CM01)</name>
    <name type="common">Caterpillar fungus</name>
    <dbReference type="NCBI Taxonomy" id="983644"/>
    <lineage>
        <taxon>Eukaryota</taxon>
        <taxon>Fungi</taxon>
        <taxon>Dikarya</taxon>
        <taxon>Ascomycota</taxon>
        <taxon>Pezizomycotina</taxon>
        <taxon>Sordariomycetes</taxon>
        <taxon>Hypocreomycetidae</taxon>
        <taxon>Hypocreales</taxon>
        <taxon>Cordycipitaceae</taxon>
        <taxon>Cordyceps</taxon>
    </lineage>
</organism>
<accession>G3J380</accession>